<feature type="repeat" description="TPR" evidence="1">
    <location>
        <begin position="209"/>
        <end position="242"/>
    </location>
</feature>
<name>A0A5C6CBQ4_9BACT</name>
<evidence type="ECO:0000256" key="2">
    <source>
        <dbReference type="SAM" id="MobiDB-lite"/>
    </source>
</evidence>
<reference evidence="3 4" key="1">
    <citation type="submission" date="2019-02" db="EMBL/GenBank/DDBJ databases">
        <title>Deep-cultivation of Planctomycetes and their phenomic and genomic characterization uncovers novel biology.</title>
        <authorList>
            <person name="Wiegand S."/>
            <person name="Jogler M."/>
            <person name="Boedeker C."/>
            <person name="Pinto D."/>
            <person name="Vollmers J."/>
            <person name="Rivas-Marin E."/>
            <person name="Kohn T."/>
            <person name="Peeters S.H."/>
            <person name="Heuer A."/>
            <person name="Rast P."/>
            <person name="Oberbeckmann S."/>
            <person name="Bunk B."/>
            <person name="Jeske O."/>
            <person name="Meyerdierks A."/>
            <person name="Storesund J.E."/>
            <person name="Kallscheuer N."/>
            <person name="Luecker S."/>
            <person name="Lage O.M."/>
            <person name="Pohl T."/>
            <person name="Merkel B.J."/>
            <person name="Hornburger P."/>
            <person name="Mueller R.-W."/>
            <person name="Bruemmer F."/>
            <person name="Labrenz M."/>
            <person name="Spormann A.M."/>
            <person name="Op Den Camp H."/>
            <person name="Overmann J."/>
            <person name="Amann R."/>
            <person name="Jetten M.S.M."/>
            <person name="Mascher T."/>
            <person name="Medema M.H."/>
            <person name="Devos D.P."/>
            <person name="Kaster A.-K."/>
            <person name="Ovreas L."/>
            <person name="Rohde M."/>
            <person name="Galperin M.Y."/>
            <person name="Jogler C."/>
        </authorList>
    </citation>
    <scope>NUCLEOTIDE SEQUENCE [LARGE SCALE GENOMIC DNA]</scope>
    <source>
        <strain evidence="3 4">Pla52o</strain>
    </source>
</reference>
<evidence type="ECO:0000256" key="1">
    <source>
        <dbReference type="PROSITE-ProRule" id="PRU00339"/>
    </source>
</evidence>
<protein>
    <submittedName>
        <fullName evidence="3">Photosystem I assembly protein Ycf3</fullName>
    </submittedName>
</protein>
<dbReference type="AlphaFoldDB" id="A0A5C6CBQ4"/>
<dbReference type="Pfam" id="PF13181">
    <property type="entry name" value="TPR_8"/>
    <property type="match status" value="1"/>
</dbReference>
<feature type="compositionally biased region" description="Polar residues" evidence="2">
    <location>
        <begin position="364"/>
        <end position="378"/>
    </location>
</feature>
<dbReference type="Pfam" id="PF13432">
    <property type="entry name" value="TPR_16"/>
    <property type="match status" value="2"/>
</dbReference>
<dbReference type="InterPro" id="IPR019734">
    <property type="entry name" value="TPR_rpt"/>
</dbReference>
<evidence type="ECO:0000313" key="3">
    <source>
        <dbReference type="EMBL" id="TWU22193.1"/>
    </source>
</evidence>
<dbReference type="SUPFAM" id="SSF48452">
    <property type="entry name" value="TPR-like"/>
    <property type="match status" value="1"/>
</dbReference>
<gene>
    <name evidence="3" type="ORF">Pla52o_32480</name>
</gene>
<organism evidence="3 4">
    <name type="scientific">Novipirellula galeiformis</name>
    <dbReference type="NCBI Taxonomy" id="2528004"/>
    <lineage>
        <taxon>Bacteria</taxon>
        <taxon>Pseudomonadati</taxon>
        <taxon>Planctomycetota</taxon>
        <taxon>Planctomycetia</taxon>
        <taxon>Pirellulales</taxon>
        <taxon>Pirellulaceae</taxon>
        <taxon>Novipirellula</taxon>
    </lineage>
</organism>
<keyword evidence="1" id="KW-0802">TPR repeat</keyword>
<sequence length="477" mass="49173">MGVLSPAREKDFIGLPSGELLVKRSTKIRRALLLSFIAGSALSFSTGCSNQRPSFASMNPFSRSSIETAETEKPSMTESIASATTGAKKQVSAVGVSAKNAFGKSTNAIAGVFRRDSAEDESEISKTDPLRLTDEPAAVGPEVLVANGQLWESTGNFQKAMESYTKALDKTPNDAAALTSVARLHFRQGNHAKATEYFQLAIKQNPGDAALYNDLGLTLSKGGDHQQAAQMIAKSLELAPGTSRYANNLASVLFESGNNPAALKVLQENNKPAVAQFNMAYLHYSKGQMNEARTYLTETIKLDAKGAEDAAVRKAVDRSREMLAQIDASGVKAGTQNIAAQLPAATNPAATQPVASVAAKPPATTANVSASGGSTPAASVSYRPPATSWAPATGAITLPPAAAPTATPPASLAPEAATATPTAPTSAAAWSTTPGAASPTASKPIQPASTPAAGVPQDAAKAPAFELPHGFVFPESN</sequence>
<feature type="repeat" description="TPR" evidence="1">
    <location>
        <begin position="141"/>
        <end position="174"/>
    </location>
</feature>
<dbReference type="EMBL" id="SJPT01000005">
    <property type="protein sequence ID" value="TWU22193.1"/>
    <property type="molecule type" value="Genomic_DNA"/>
</dbReference>
<dbReference type="PANTHER" id="PTHR12558:SF13">
    <property type="entry name" value="CELL DIVISION CYCLE PROTEIN 27 HOMOLOG"/>
    <property type="match status" value="1"/>
</dbReference>
<comment type="caution">
    <text evidence="3">The sequence shown here is derived from an EMBL/GenBank/DDBJ whole genome shotgun (WGS) entry which is preliminary data.</text>
</comment>
<dbReference type="Gene3D" id="1.25.40.10">
    <property type="entry name" value="Tetratricopeptide repeat domain"/>
    <property type="match status" value="1"/>
</dbReference>
<feature type="compositionally biased region" description="Low complexity" evidence="2">
    <location>
        <begin position="399"/>
        <end position="442"/>
    </location>
</feature>
<feature type="region of interest" description="Disordered" evidence="2">
    <location>
        <begin position="399"/>
        <end position="461"/>
    </location>
</feature>
<dbReference type="PROSITE" id="PS50005">
    <property type="entry name" value="TPR"/>
    <property type="match status" value="3"/>
</dbReference>
<dbReference type="PANTHER" id="PTHR12558">
    <property type="entry name" value="CELL DIVISION CYCLE 16,23,27"/>
    <property type="match status" value="1"/>
</dbReference>
<feature type="region of interest" description="Disordered" evidence="2">
    <location>
        <begin position="364"/>
        <end position="385"/>
    </location>
</feature>
<keyword evidence="4" id="KW-1185">Reference proteome</keyword>
<evidence type="ECO:0000313" key="4">
    <source>
        <dbReference type="Proteomes" id="UP000316304"/>
    </source>
</evidence>
<proteinExistence type="predicted"/>
<feature type="repeat" description="TPR" evidence="1">
    <location>
        <begin position="175"/>
        <end position="208"/>
    </location>
</feature>
<dbReference type="Proteomes" id="UP000316304">
    <property type="component" value="Unassembled WGS sequence"/>
</dbReference>
<dbReference type="SMART" id="SM00028">
    <property type="entry name" value="TPR"/>
    <property type="match status" value="4"/>
</dbReference>
<accession>A0A5C6CBQ4</accession>
<dbReference type="InterPro" id="IPR011990">
    <property type="entry name" value="TPR-like_helical_dom_sf"/>
</dbReference>